<dbReference type="InterPro" id="IPR034870">
    <property type="entry name" value="TET_fam"/>
</dbReference>
<dbReference type="PROSITE" id="PS01358">
    <property type="entry name" value="ZF_RANBP2_1"/>
    <property type="match status" value="4"/>
</dbReference>
<reference evidence="13 14" key="1">
    <citation type="submission" date="2016-07" db="EMBL/GenBank/DDBJ databases">
        <title>Pervasive Adenine N6-methylation of Active Genes in Fungi.</title>
        <authorList>
            <consortium name="DOE Joint Genome Institute"/>
            <person name="Mondo S.J."/>
            <person name="Dannebaum R.O."/>
            <person name="Kuo R.C."/>
            <person name="Labutti K."/>
            <person name="Haridas S."/>
            <person name="Kuo A."/>
            <person name="Salamov A."/>
            <person name="Ahrendt S.R."/>
            <person name="Lipzen A."/>
            <person name="Sullivan W."/>
            <person name="Andreopoulos W.B."/>
            <person name="Clum A."/>
            <person name="Lindquist E."/>
            <person name="Daum C."/>
            <person name="Ramamoorthy G.K."/>
            <person name="Gryganskyi A."/>
            <person name="Culley D."/>
            <person name="Magnuson J.K."/>
            <person name="James T.Y."/>
            <person name="O'Malley M.A."/>
            <person name="Stajich J.E."/>
            <person name="Spatafora J.W."/>
            <person name="Visel A."/>
            <person name="Grigoriev I.V."/>
        </authorList>
    </citation>
    <scope>NUCLEOTIDE SEQUENCE [LARGE SCALE GENOMIC DNA]</scope>
    <source>
        <strain evidence="13 14">NRRL 2496</strain>
    </source>
</reference>
<evidence type="ECO:0000256" key="10">
    <source>
        <dbReference type="SAM" id="MobiDB-lite"/>
    </source>
</evidence>
<dbReference type="InParanoid" id="A0A1X2H6T4"/>
<dbReference type="InterPro" id="IPR012337">
    <property type="entry name" value="RNaseH-like_sf"/>
</dbReference>
<dbReference type="InterPro" id="IPR036397">
    <property type="entry name" value="RNaseH_sf"/>
</dbReference>
<feature type="domain" description="RanBP2-type" evidence="12">
    <location>
        <begin position="560"/>
        <end position="591"/>
    </location>
</feature>
<dbReference type="Gene3D" id="4.10.1060.10">
    <property type="entry name" value="Zinc finger, RanBP2-type"/>
    <property type="match status" value="4"/>
</dbReference>
<dbReference type="SMART" id="SM00360">
    <property type="entry name" value="RRM"/>
    <property type="match status" value="1"/>
</dbReference>
<keyword evidence="6 8" id="KW-0694">RNA-binding</keyword>
<feature type="compositionally biased region" description="Gly residues" evidence="10">
    <location>
        <begin position="716"/>
        <end position="729"/>
    </location>
</feature>
<evidence type="ECO:0000256" key="3">
    <source>
        <dbReference type="ARBA" id="ARBA00022723"/>
    </source>
</evidence>
<keyword evidence="5" id="KW-0862">Zinc</keyword>
<dbReference type="STRING" id="13706.A0A1X2H6T4"/>
<dbReference type="InterPro" id="IPR013520">
    <property type="entry name" value="Ribonucl_H"/>
</dbReference>
<feature type="region of interest" description="Disordered" evidence="10">
    <location>
        <begin position="1"/>
        <end position="52"/>
    </location>
</feature>
<dbReference type="InterPro" id="IPR036443">
    <property type="entry name" value="Znf_RanBP2_sf"/>
</dbReference>
<keyword evidence="7" id="KW-0539">Nucleus</keyword>
<feature type="domain" description="RanBP2-type" evidence="12">
    <location>
        <begin position="735"/>
        <end position="764"/>
    </location>
</feature>
<keyword evidence="4 9" id="KW-0863">Zinc-finger</keyword>
<feature type="domain" description="RanBP2-type" evidence="12">
    <location>
        <begin position="502"/>
        <end position="531"/>
    </location>
</feature>
<evidence type="ECO:0000256" key="4">
    <source>
        <dbReference type="ARBA" id="ARBA00022771"/>
    </source>
</evidence>
<dbReference type="GO" id="GO:0008270">
    <property type="term" value="F:zinc ion binding"/>
    <property type="evidence" value="ECO:0007669"/>
    <property type="project" value="UniProtKB-KW"/>
</dbReference>
<feature type="compositionally biased region" description="Pro residues" evidence="10">
    <location>
        <begin position="597"/>
        <end position="607"/>
    </location>
</feature>
<evidence type="ECO:0000256" key="9">
    <source>
        <dbReference type="PROSITE-ProRule" id="PRU00322"/>
    </source>
</evidence>
<dbReference type="GO" id="GO:0005634">
    <property type="term" value="C:nucleus"/>
    <property type="evidence" value="ECO:0007669"/>
    <property type="project" value="UniProtKB-SubCell"/>
</dbReference>
<dbReference type="Pfam" id="PF00929">
    <property type="entry name" value="RNase_T"/>
    <property type="match status" value="1"/>
</dbReference>
<evidence type="ECO:0000256" key="7">
    <source>
        <dbReference type="ARBA" id="ARBA00023242"/>
    </source>
</evidence>
<dbReference type="SUPFAM" id="SSF54928">
    <property type="entry name" value="RNA-binding domain, RBD"/>
    <property type="match status" value="1"/>
</dbReference>
<comment type="caution">
    <text evidence="13">The sequence shown here is derived from an EMBL/GenBank/DDBJ whole genome shotgun (WGS) entry which is preliminary data.</text>
</comment>
<dbReference type="AlphaFoldDB" id="A0A1X2H6T4"/>
<dbReference type="Pfam" id="PF00641">
    <property type="entry name" value="Zn_ribbon_RanBP"/>
    <property type="match status" value="4"/>
</dbReference>
<dbReference type="PROSITE" id="PS50102">
    <property type="entry name" value="RRM"/>
    <property type="match status" value="1"/>
</dbReference>
<organism evidence="13 14">
    <name type="scientific">Syncephalastrum racemosum</name>
    <name type="common">Filamentous fungus</name>
    <dbReference type="NCBI Taxonomy" id="13706"/>
    <lineage>
        <taxon>Eukaryota</taxon>
        <taxon>Fungi</taxon>
        <taxon>Fungi incertae sedis</taxon>
        <taxon>Mucoromycota</taxon>
        <taxon>Mucoromycotina</taxon>
        <taxon>Mucoromycetes</taxon>
        <taxon>Mucorales</taxon>
        <taxon>Syncephalastraceae</taxon>
        <taxon>Syncephalastrum</taxon>
    </lineage>
</organism>
<evidence type="ECO:0000256" key="1">
    <source>
        <dbReference type="ARBA" id="ARBA00004123"/>
    </source>
</evidence>
<evidence type="ECO:0000256" key="6">
    <source>
        <dbReference type="ARBA" id="ARBA00022884"/>
    </source>
</evidence>
<dbReference type="OMA" id="DWKCGEN"/>
<dbReference type="InterPro" id="IPR000504">
    <property type="entry name" value="RRM_dom"/>
</dbReference>
<keyword evidence="14" id="KW-1185">Reference proteome</keyword>
<dbReference type="GO" id="GO:0003723">
    <property type="term" value="F:RNA binding"/>
    <property type="evidence" value="ECO:0007669"/>
    <property type="project" value="UniProtKB-UniRule"/>
</dbReference>
<dbReference type="PROSITE" id="PS50199">
    <property type="entry name" value="ZF_RANBP2_2"/>
    <property type="match status" value="4"/>
</dbReference>
<accession>A0A1X2H6T4</accession>
<dbReference type="SMART" id="SM00547">
    <property type="entry name" value="ZnF_RBZ"/>
    <property type="match status" value="4"/>
</dbReference>
<protein>
    <submittedName>
        <fullName evidence="13">Uncharacterized protein</fullName>
    </submittedName>
</protein>
<keyword evidence="3" id="KW-0479">Metal-binding</keyword>
<comment type="subcellular location">
    <subcellularLocation>
        <location evidence="1">Nucleus</location>
    </subcellularLocation>
</comment>
<feature type="domain" description="RRM" evidence="11">
    <location>
        <begin position="398"/>
        <end position="476"/>
    </location>
</feature>
<evidence type="ECO:0000256" key="5">
    <source>
        <dbReference type="ARBA" id="ARBA00022833"/>
    </source>
</evidence>
<evidence type="ECO:0000313" key="14">
    <source>
        <dbReference type="Proteomes" id="UP000242180"/>
    </source>
</evidence>
<feature type="region of interest" description="Disordered" evidence="10">
    <location>
        <begin position="593"/>
        <end position="619"/>
    </location>
</feature>
<feature type="region of interest" description="Disordered" evidence="10">
    <location>
        <begin position="709"/>
        <end position="729"/>
    </location>
</feature>
<dbReference type="Gene3D" id="3.30.70.330">
    <property type="match status" value="1"/>
</dbReference>
<gene>
    <name evidence="13" type="ORF">BCR43DRAFT_477619</name>
</gene>
<name>A0A1X2H6T4_SYNRA</name>
<dbReference type="InterPro" id="IPR012677">
    <property type="entry name" value="Nucleotide-bd_a/b_plait_sf"/>
</dbReference>
<feature type="region of interest" description="Disordered" evidence="10">
    <location>
        <begin position="64"/>
        <end position="114"/>
    </location>
</feature>
<evidence type="ECO:0000259" key="12">
    <source>
        <dbReference type="PROSITE" id="PS50199"/>
    </source>
</evidence>
<feature type="domain" description="RanBP2-type" evidence="12">
    <location>
        <begin position="623"/>
        <end position="654"/>
    </location>
</feature>
<evidence type="ECO:0000256" key="2">
    <source>
        <dbReference type="ARBA" id="ARBA00008448"/>
    </source>
</evidence>
<dbReference type="Proteomes" id="UP000242180">
    <property type="component" value="Unassembled WGS sequence"/>
</dbReference>
<dbReference type="InterPro" id="IPR047201">
    <property type="entry name" value="ERI-1_3'hExo-like"/>
</dbReference>
<dbReference type="EMBL" id="MCGN01000008">
    <property type="protein sequence ID" value="ORY94107.1"/>
    <property type="molecule type" value="Genomic_DNA"/>
</dbReference>
<feature type="region of interest" description="Disordered" evidence="10">
    <location>
        <begin position="533"/>
        <end position="552"/>
    </location>
</feature>
<dbReference type="SUPFAM" id="SSF53098">
    <property type="entry name" value="Ribonuclease H-like"/>
    <property type="match status" value="1"/>
</dbReference>
<evidence type="ECO:0000259" key="11">
    <source>
        <dbReference type="PROSITE" id="PS50102"/>
    </source>
</evidence>
<sequence>MEDLNVTGKRKAEDAVEENETRKRRQDLVGDAGLTAGESLPSGDSAAAAAAAAAAPLFDADMTAAPVEAETAEGEDQANGNQLELEYSTPAAAEEEEGGEEDGTHAIGTGIAGAGTGDDATAIATATTDTTDTATATVAKEEEEVKEESAGQATEAEEEEDGDENAKLKLTPIDTVIPFEHLIVLHVVTTCDENTSIHGSLQSSKENTEIIEFAFVVLDASKMMIEHTERIHVKPERTTTQDISTQHTGITHEDMANAVTLKDAIDAFDQYIQNLPGSFCFVTHGGWALRIQLPREARDKNLQLPHYLEYCRMFDIKQETQRWQVHHPEVSLRPMLSLKDLCETFHLSRITGRTLGLNCCLSTVKLIRHLAGFRHPDVFVHPIDTNADLQQFKKEESKVVHLAGLPFEVTQGEIDAWFSSSGLRPQTTWMIDTHDNSKTSHTGFVMFHLHEDAMRALQLNGRSLGDKTIEVSPSSEHVIEAAGSMLVPFPAQPRARPTPQVRVGDWKCPSCAFHNFASRRSCYKCYAPQPNSDLASPQVPPSTMPVKQPPMQQNTPSNFTAGDWMCPNYNCNFHNYASRMQCFKCHTPRPQAGGNYGPPPPTGPPNPVGGGGHHHGRPPSNFRPGDWYCPNASCGFQNFASRQACYKCHTPNPNPSNTPRSSAPYNPHHSAPSYGYGYGSGAYNNNNSGNAGSGGGSYYHSPATSNYGYGAPPSHTGGGGPPSGGGGSHGHIPFRNGDWYCPSCNSHNFASRFHCLRCNTARPPNVAAPAPYIPRQN</sequence>
<comment type="similarity">
    <text evidence="2">Belongs to the RRM TET family.</text>
</comment>
<dbReference type="OrthoDB" id="448399at2759"/>
<dbReference type="InterPro" id="IPR001876">
    <property type="entry name" value="Znf_RanBP2"/>
</dbReference>
<dbReference type="GO" id="GO:0000175">
    <property type="term" value="F:3'-5'-RNA exonuclease activity"/>
    <property type="evidence" value="ECO:0007669"/>
    <property type="project" value="InterPro"/>
</dbReference>
<feature type="region of interest" description="Disordered" evidence="10">
    <location>
        <begin position="132"/>
        <end position="167"/>
    </location>
</feature>
<dbReference type="SMART" id="SM00479">
    <property type="entry name" value="EXOIII"/>
    <property type="match status" value="1"/>
</dbReference>
<proteinExistence type="inferred from homology"/>
<dbReference type="GO" id="GO:0006355">
    <property type="term" value="P:regulation of DNA-templated transcription"/>
    <property type="evidence" value="ECO:0007669"/>
    <property type="project" value="InterPro"/>
</dbReference>
<dbReference type="CDD" id="cd06133">
    <property type="entry name" value="ERI-1_3'hExo_like"/>
    <property type="match status" value="1"/>
</dbReference>
<dbReference type="FunCoup" id="A0A1X2H6T4">
    <property type="interactions" value="55"/>
</dbReference>
<dbReference type="Pfam" id="PF00076">
    <property type="entry name" value="RRM_1"/>
    <property type="match status" value="1"/>
</dbReference>
<evidence type="ECO:0000313" key="13">
    <source>
        <dbReference type="EMBL" id="ORY94107.1"/>
    </source>
</evidence>
<evidence type="ECO:0000256" key="8">
    <source>
        <dbReference type="PROSITE-ProRule" id="PRU00176"/>
    </source>
</evidence>
<dbReference type="Gene3D" id="3.30.420.10">
    <property type="entry name" value="Ribonuclease H-like superfamily/Ribonuclease H"/>
    <property type="match status" value="1"/>
</dbReference>
<dbReference type="SUPFAM" id="SSF90209">
    <property type="entry name" value="Ran binding protein zinc finger-like"/>
    <property type="match status" value="4"/>
</dbReference>
<dbReference type="InterPro" id="IPR035979">
    <property type="entry name" value="RBD_domain_sf"/>
</dbReference>
<dbReference type="PANTHER" id="PTHR23238">
    <property type="entry name" value="RNA BINDING PROTEIN"/>
    <property type="match status" value="1"/>
</dbReference>